<evidence type="ECO:0000313" key="3">
    <source>
        <dbReference type="Proteomes" id="UP000076580"/>
    </source>
</evidence>
<dbReference type="Proteomes" id="UP000076580">
    <property type="component" value="Chromosome 01"/>
</dbReference>
<dbReference type="EMBL" id="LAYC01000001">
    <property type="protein sequence ID" value="KYK61023.1"/>
    <property type="molecule type" value="Genomic_DNA"/>
</dbReference>
<name>A0A151GVC9_DRECN</name>
<dbReference type="SUPFAM" id="SSF55729">
    <property type="entry name" value="Acyl-CoA N-acyltransferases (Nat)"/>
    <property type="match status" value="1"/>
</dbReference>
<dbReference type="PANTHER" id="PTHR34815">
    <property type="entry name" value="LYSINE ACETYLTRANSFERASE"/>
    <property type="match status" value="1"/>
</dbReference>
<keyword evidence="3" id="KW-1185">Reference proteome</keyword>
<dbReference type="Pfam" id="PF13527">
    <property type="entry name" value="Acetyltransf_9"/>
    <property type="match status" value="1"/>
</dbReference>
<comment type="caution">
    <text evidence="2">The sequence shown here is derived from an EMBL/GenBank/DDBJ whole genome shotgun (WGS) entry which is preliminary data.</text>
</comment>
<reference evidence="2 3" key="1">
    <citation type="journal article" date="2016" name="Sci. Rep.">
        <title>Insights into Adaptations to a Near-Obligate Nematode Endoparasitic Lifestyle from the Finished Genome of Drechmeria coniospora.</title>
        <authorList>
            <person name="Zhang L."/>
            <person name="Zhou Z."/>
            <person name="Guo Q."/>
            <person name="Fokkens L."/>
            <person name="Miskei M."/>
            <person name="Pocsi I."/>
            <person name="Zhang W."/>
            <person name="Chen M."/>
            <person name="Wang L."/>
            <person name="Sun Y."/>
            <person name="Donzelli B.G."/>
            <person name="Gibson D.M."/>
            <person name="Nelson D.R."/>
            <person name="Luo J.G."/>
            <person name="Rep M."/>
            <person name="Liu H."/>
            <person name="Yang S."/>
            <person name="Wang J."/>
            <person name="Krasnoff S.B."/>
            <person name="Xu Y."/>
            <person name="Molnar I."/>
            <person name="Lin M."/>
        </authorList>
    </citation>
    <scope>NUCLEOTIDE SEQUENCE [LARGE SCALE GENOMIC DNA]</scope>
    <source>
        <strain evidence="2 3">ARSEF 6962</strain>
    </source>
</reference>
<accession>A0A151GVC9</accession>
<evidence type="ECO:0000313" key="2">
    <source>
        <dbReference type="EMBL" id="KYK61023.1"/>
    </source>
</evidence>
<dbReference type="InterPro" id="IPR055100">
    <property type="entry name" value="GNAT_LYC1-like"/>
</dbReference>
<evidence type="ECO:0000259" key="1">
    <source>
        <dbReference type="Pfam" id="PF22998"/>
    </source>
</evidence>
<proteinExistence type="predicted"/>
<protein>
    <recommendedName>
        <fullName evidence="1">LYC1 C-terminal domain-containing protein</fullName>
    </recommendedName>
</protein>
<sequence length="363" mass="40894">MLDGDLVFQRATALQITKHLENSSQMWAAPLPKGIYIGLQRQLAEAEASKANAAYWVLFHKDDAETVIASCTTYMRQALINEGHGMMAVQAAVVTDIVTLPEYRMLGMATQLLKKVQQRLDECPTRVEFSIVWSDLRPEFFDRLGWKQQAATQLRIVLGKAAVVEVPAETKELSYSNVDDFALCSRESLNAAKLRLSAMRAKGKTWAQLLPTQNLMRWHAMRGLLTQSALSKGADEGRKRHGASFANAEIRDNVCWAWWVPDFRARKLFVGRIFTTRLHNMQREIKSLLHVAAGEALSMALREVVVWEPTEQVIGAAMQLADEIGKHVRSVVEERSDMIPCLRWHGGEERQGGLVDGQFYGWS</sequence>
<gene>
    <name evidence="2" type="ORF">DCS_02163</name>
</gene>
<dbReference type="InterPro" id="IPR053013">
    <property type="entry name" value="LAT"/>
</dbReference>
<dbReference type="PANTHER" id="PTHR34815:SF2">
    <property type="entry name" value="N-ACETYLTRANSFERASE DOMAIN-CONTAINING PROTEIN"/>
    <property type="match status" value="1"/>
</dbReference>
<dbReference type="InParanoid" id="A0A151GVC9"/>
<organism evidence="2 3">
    <name type="scientific">Drechmeria coniospora</name>
    <name type="common">Nematophagous fungus</name>
    <name type="synonym">Meria coniospora</name>
    <dbReference type="NCBI Taxonomy" id="98403"/>
    <lineage>
        <taxon>Eukaryota</taxon>
        <taxon>Fungi</taxon>
        <taxon>Dikarya</taxon>
        <taxon>Ascomycota</taxon>
        <taxon>Pezizomycotina</taxon>
        <taxon>Sordariomycetes</taxon>
        <taxon>Hypocreomycetidae</taxon>
        <taxon>Hypocreales</taxon>
        <taxon>Ophiocordycipitaceae</taxon>
        <taxon>Drechmeria</taxon>
    </lineage>
</organism>
<dbReference type="RefSeq" id="XP_040660375.1">
    <property type="nucleotide sequence ID" value="XM_040799492.1"/>
</dbReference>
<dbReference type="STRING" id="98403.A0A151GVC9"/>
<dbReference type="Gene3D" id="3.40.630.30">
    <property type="match status" value="1"/>
</dbReference>
<dbReference type="GeneID" id="63714806"/>
<dbReference type="AlphaFoldDB" id="A0A151GVC9"/>
<dbReference type="Pfam" id="PF22998">
    <property type="entry name" value="GNAT_LYC1-like"/>
    <property type="match status" value="1"/>
</dbReference>
<dbReference type="InterPro" id="IPR016181">
    <property type="entry name" value="Acyl_CoA_acyltransferase"/>
</dbReference>
<feature type="domain" description="LYC1 C-terminal" evidence="1">
    <location>
        <begin position="167"/>
        <end position="351"/>
    </location>
</feature>